<feature type="domain" description="Glutamine amidotransferase type-2" evidence="1">
    <location>
        <begin position="2"/>
        <end position="233"/>
    </location>
</feature>
<dbReference type="EMBL" id="CP045483">
    <property type="protein sequence ID" value="QGR19183.1"/>
    <property type="molecule type" value="Genomic_DNA"/>
</dbReference>
<reference evidence="2 3" key="1">
    <citation type="submission" date="2019-10" db="EMBL/GenBank/DDBJ databases">
        <title>Genome Sequences from Six Type Strain Members of the Archaeal Family Sulfolobaceae: Acidianus ambivalens, Acidianus infernus, Metallosphaera prunae, Stygiolobus azoricus, Sulfolobus metallicus, and Sulfurisphaera ohwakuensis.</title>
        <authorList>
            <person name="Counts J.A."/>
            <person name="Kelly R.M."/>
        </authorList>
    </citation>
    <scope>NUCLEOTIDE SEQUENCE [LARGE SCALE GENOMIC DNA]</scope>
    <source>
        <strain evidence="2 3">FC6</strain>
    </source>
</reference>
<dbReference type="SUPFAM" id="SSF56235">
    <property type="entry name" value="N-terminal nucleophile aminohydrolases (Ntn hydrolases)"/>
    <property type="match status" value="1"/>
</dbReference>
<sequence length="233" mass="26675">MCRMLAYKGKSKEELKNYVSCLVKAAEKDPITGDVHGDGWGIVVYSDSGTLIHYRSSLPIFSDNKLWKILDILEGQVWAIIHARLASQKELVDSKFSHPYIESTPHELLYFAHNGSVDKFSLGKYLGIDTQFMVDSELIGKFLVREGLSKESIDKLKEFTKSALNLFILRIPREKGTPQLLYVNFYNEDYVKKKGIHNEYYKLYRRENVVFSSSLSYFCESGDEVVFGSLGEL</sequence>
<name>A0A650CN42_9CREN</name>
<dbReference type="Gene3D" id="3.60.20.10">
    <property type="entry name" value="Glutamine Phosphoribosylpyrophosphate, subunit 1, domain 1"/>
    <property type="match status" value="1"/>
</dbReference>
<dbReference type="KEGG" id="sazo:D1868_03790"/>
<gene>
    <name evidence="2" type="ORF">D1868_03790</name>
</gene>
<evidence type="ECO:0000313" key="2">
    <source>
        <dbReference type="EMBL" id="QGR19183.1"/>
    </source>
</evidence>
<dbReference type="PROSITE" id="PS51278">
    <property type="entry name" value="GATASE_TYPE_2"/>
    <property type="match status" value="1"/>
</dbReference>
<keyword evidence="3" id="KW-1185">Reference proteome</keyword>
<protein>
    <submittedName>
        <fullName evidence="2">Class II glutamine amidotransferase</fullName>
    </submittedName>
</protein>
<keyword evidence="2" id="KW-0808">Transferase</keyword>
<dbReference type="InterPro" id="IPR029055">
    <property type="entry name" value="Ntn_hydrolases_N"/>
</dbReference>
<dbReference type="PANTHER" id="PTHR42824">
    <property type="entry name" value="GLUTAMINE AMIDOTRANSFERASE"/>
    <property type="match status" value="1"/>
</dbReference>
<proteinExistence type="predicted"/>
<accession>A0A650CN42</accession>
<keyword evidence="2" id="KW-0315">Glutamine amidotransferase</keyword>
<dbReference type="OrthoDB" id="350529at2157"/>
<dbReference type="PANTHER" id="PTHR42824:SF1">
    <property type="entry name" value="GLUTAMINE AMIDOTRANSFERASE YAFJ-RELATED"/>
    <property type="match status" value="1"/>
</dbReference>
<dbReference type="Proteomes" id="UP000423396">
    <property type="component" value="Chromosome"/>
</dbReference>
<evidence type="ECO:0000259" key="1">
    <source>
        <dbReference type="PROSITE" id="PS51278"/>
    </source>
</evidence>
<dbReference type="AlphaFoldDB" id="A0A650CN42"/>
<dbReference type="InterPro" id="IPR017932">
    <property type="entry name" value="GATase_2_dom"/>
</dbReference>
<dbReference type="Pfam" id="PF13522">
    <property type="entry name" value="GATase_6"/>
    <property type="match status" value="1"/>
</dbReference>
<evidence type="ECO:0000313" key="3">
    <source>
        <dbReference type="Proteomes" id="UP000423396"/>
    </source>
</evidence>
<organism evidence="2 3">
    <name type="scientific">Stygiolobus azoricus</name>
    <dbReference type="NCBI Taxonomy" id="41675"/>
    <lineage>
        <taxon>Archaea</taxon>
        <taxon>Thermoproteota</taxon>
        <taxon>Thermoprotei</taxon>
        <taxon>Sulfolobales</taxon>
        <taxon>Sulfolobaceae</taxon>
        <taxon>Stygiolobus</taxon>
    </lineage>
</organism>
<dbReference type="GO" id="GO:0016740">
    <property type="term" value="F:transferase activity"/>
    <property type="evidence" value="ECO:0007669"/>
    <property type="project" value="UniProtKB-KW"/>
</dbReference>